<dbReference type="InterPro" id="IPR013783">
    <property type="entry name" value="Ig-like_fold"/>
</dbReference>
<dbReference type="OrthoDB" id="9758662at2"/>
<dbReference type="Gene3D" id="1.50.10.10">
    <property type="match status" value="1"/>
</dbReference>
<dbReference type="InterPro" id="IPR008928">
    <property type="entry name" value="6-hairpin_glycosidase_sf"/>
</dbReference>
<dbReference type="Pfam" id="PF02927">
    <property type="entry name" value="CelD_N"/>
    <property type="match status" value="1"/>
</dbReference>
<dbReference type="Proteomes" id="UP000093309">
    <property type="component" value="Unassembled WGS sequence"/>
</dbReference>
<keyword evidence="2" id="KW-0119">Carbohydrate metabolism</keyword>
<dbReference type="CDD" id="cd02850">
    <property type="entry name" value="E_set_Cellulase_N"/>
    <property type="match status" value="1"/>
</dbReference>
<dbReference type="SUPFAM" id="SSF81296">
    <property type="entry name" value="E set domains"/>
    <property type="match status" value="1"/>
</dbReference>
<dbReference type="STRING" id="512399.A8709_23100"/>
<dbReference type="EMBL" id="LYPC01000030">
    <property type="protein sequence ID" value="OCT10726.1"/>
    <property type="molecule type" value="Genomic_DNA"/>
</dbReference>
<dbReference type="InterPro" id="IPR012341">
    <property type="entry name" value="6hp_glycosidase-like_sf"/>
</dbReference>
<evidence type="ECO:0000313" key="6">
    <source>
        <dbReference type="EMBL" id="OCT10726.1"/>
    </source>
</evidence>
<evidence type="ECO:0000259" key="4">
    <source>
        <dbReference type="Pfam" id="PF00759"/>
    </source>
</evidence>
<dbReference type="InterPro" id="IPR014756">
    <property type="entry name" value="Ig_E-set"/>
</dbReference>
<dbReference type="Gene3D" id="2.60.40.10">
    <property type="entry name" value="Immunoglobulins"/>
    <property type="match status" value="1"/>
</dbReference>
<comment type="similarity">
    <text evidence="1">Belongs to the glycosyl hydrolase 9 (cellulase E) family.</text>
</comment>
<dbReference type="InterPro" id="IPR001701">
    <property type="entry name" value="Glyco_hydro_9"/>
</dbReference>
<sequence>MYKQLLQDIKQSGYIHRPLPRYTEHSLEEAQKRLQVLDSQMIYRAGETSVDAWTFKGVGEMKVDRDQSLMIISPTVMPHWPEGAPEDGDYTNFGEAWLTHKIDGQNWERFNRLAIELKADFQGTPNTYIMIKFRNEGVIPIPDLYFREGVHGINVSDTAWNTVYLNIADLPRDVITEIEIGYFLNGKTHATGDWMKLNVRSIQLELVDQQEVTKGWAPSPREIVFSHSGYRAGSVKTALAQHLDAEQFHIVRETKDEIVFSGRIELVETGIGQFQWMDFTPVTDEGRYLIQAGDSVSQPFTIGTSADVWQASIWKSLNFVFCERCGYPVPGIHGTCHGDVIAQHNGTKLAFHGGWHDAGDVSQQMIQTAEVTQALFELAEQMKPLDEDLYLRLIEEGEWGLDFILKMRFGDGYRATSAGITRWTDGRIGNLDDCAARVHNQAYENFYCAGIEASVHSRLPNEALSWHLLDIAKEDFQYALDVYEEVGFDQKPIFWEHTYQTSESLYMATASWAASMLYKETQDAFYAEKAAEFIRYVQQSQELDGIRLHDDTAIRGFFYRNPAKKVIQHFNHQAREHLYLQALVAVHETQPLHAEANSWLVSIQAYGEYLKHLSAYTAPYPMISSGLYLADEHLDEKSFGYQHLLVDEQAHEDYKLQLKEGVQLSDEVYLRRFPVWFSFKGNNAILLSTGKAASIVGRYLNDNTLLNIAEGQLQWIVGKNPFGQSLMYGEGYRYAQQYSVLSGEMTGEIPVGVQTFGNEDVPYWPQFNNATYKEVWVGLAGKWMSLLADLYAVDTGFGVARKSKAKPGD</sequence>
<evidence type="ECO:0000313" key="7">
    <source>
        <dbReference type="Proteomes" id="UP000093309"/>
    </source>
</evidence>
<dbReference type="InterPro" id="IPR004197">
    <property type="entry name" value="Cellulase_Ig-like"/>
</dbReference>
<evidence type="ECO:0000259" key="5">
    <source>
        <dbReference type="Pfam" id="PF02927"/>
    </source>
</evidence>
<keyword evidence="7" id="KW-1185">Reference proteome</keyword>
<dbReference type="SUPFAM" id="SSF48208">
    <property type="entry name" value="Six-hairpin glycosidases"/>
    <property type="match status" value="1"/>
</dbReference>
<evidence type="ECO:0000256" key="3">
    <source>
        <dbReference type="ARBA" id="ARBA00023326"/>
    </source>
</evidence>
<name>A0A1C0ZRN8_9BACL</name>
<protein>
    <submittedName>
        <fullName evidence="6">Endoglucanase</fullName>
    </submittedName>
</protein>
<dbReference type="AlphaFoldDB" id="A0A1C0ZRN8"/>
<dbReference type="GO" id="GO:0008810">
    <property type="term" value="F:cellulase activity"/>
    <property type="evidence" value="ECO:0007669"/>
    <property type="project" value="InterPro"/>
</dbReference>
<feature type="domain" description="Glycoside hydrolase family 9" evidence="4">
    <location>
        <begin position="314"/>
        <end position="737"/>
    </location>
</feature>
<organism evidence="6 7">
    <name type="scientific">Paenibacillus pectinilyticus</name>
    <dbReference type="NCBI Taxonomy" id="512399"/>
    <lineage>
        <taxon>Bacteria</taxon>
        <taxon>Bacillati</taxon>
        <taxon>Bacillota</taxon>
        <taxon>Bacilli</taxon>
        <taxon>Bacillales</taxon>
        <taxon>Paenibacillaceae</taxon>
        <taxon>Paenibacillus</taxon>
    </lineage>
</organism>
<dbReference type="RefSeq" id="WP_065859227.1">
    <property type="nucleotide sequence ID" value="NZ_LYPC01000030.1"/>
</dbReference>
<keyword evidence="3" id="KW-0624">Polysaccharide degradation</keyword>
<gene>
    <name evidence="6" type="ORF">A8709_23100</name>
</gene>
<feature type="domain" description="Cellulase Ig-like" evidence="5">
    <location>
        <begin position="222"/>
        <end position="295"/>
    </location>
</feature>
<dbReference type="GO" id="GO:0000272">
    <property type="term" value="P:polysaccharide catabolic process"/>
    <property type="evidence" value="ECO:0007669"/>
    <property type="project" value="UniProtKB-KW"/>
</dbReference>
<proteinExistence type="inferred from homology"/>
<comment type="caution">
    <text evidence="6">The sequence shown here is derived from an EMBL/GenBank/DDBJ whole genome shotgun (WGS) entry which is preliminary data.</text>
</comment>
<accession>A0A1C0ZRN8</accession>
<evidence type="ECO:0000256" key="2">
    <source>
        <dbReference type="ARBA" id="ARBA00023277"/>
    </source>
</evidence>
<evidence type="ECO:0000256" key="1">
    <source>
        <dbReference type="ARBA" id="ARBA00007072"/>
    </source>
</evidence>
<dbReference type="Pfam" id="PF00759">
    <property type="entry name" value="Glyco_hydro_9"/>
    <property type="match status" value="1"/>
</dbReference>
<reference evidence="7" key="1">
    <citation type="submission" date="2016-05" db="EMBL/GenBank/DDBJ databases">
        <title>Paenibacillus oryzae. sp. nov., isolated from the rice root.</title>
        <authorList>
            <person name="Zhang J."/>
            <person name="Zhang X."/>
        </authorList>
    </citation>
    <scope>NUCLEOTIDE SEQUENCE [LARGE SCALE GENOMIC DNA]</scope>
    <source>
        <strain evidence="7">KCTC13222</strain>
    </source>
</reference>